<accession>A0ABP8HA66</accession>
<feature type="domain" description="NADH:ubiquinone oxidoreductase 30kDa subunit" evidence="5">
    <location>
        <begin position="31"/>
        <end position="150"/>
    </location>
</feature>
<dbReference type="InterPro" id="IPR037232">
    <property type="entry name" value="NADH_quin_OxRdtase_su_C/D-like"/>
</dbReference>
<keyword evidence="3" id="KW-0874">Quinone</keyword>
<dbReference type="RefSeq" id="WP_345256755.1">
    <property type="nucleotide sequence ID" value="NZ_BAABGY010000009.1"/>
</dbReference>
<keyword evidence="3" id="KW-0520">NAD</keyword>
<evidence type="ECO:0000259" key="5">
    <source>
        <dbReference type="Pfam" id="PF00329"/>
    </source>
</evidence>
<evidence type="ECO:0000313" key="6">
    <source>
        <dbReference type="EMBL" id="GAA4336537.1"/>
    </source>
</evidence>
<dbReference type="InterPro" id="IPR001268">
    <property type="entry name" value="NADH_UbQ_OxRdtase_30kDa_su"/>
</dbReference>
<dbReference type="HAMAP" id="MF_01357">
    <property type="entry name" value="NDH1_NuoC"/>
    <property type="match status" value="1"/>
</dbReference>
<dbReference type="Pfam" id="PF00329">
    <property type="entry name" value="Complex1_30kDa"/>
    <property type="match status" value="1"/>
</dbReference>
<comment type="function">
    <text evidence="3">NDH-1 shuttles electrons from NADH, via FMN and iron-sulfur (Fe-S) centers, to quinones in the respiratory chain. The immediate electron acceptor for the enzyme in this species is believed to be a menaquinone. Couples the redox reaction to proton translocation (for every two electrons transferred, four hydrogen ions are translocated across the cytoplasmic membrane), and thus conserves the redox energy in a proton gradient.</text>
</comment>
<keyword evidence="3" id="KW-1003">Cell membrane</keyword>
<comment type="subcellular location">
    <subcellularLocation>
        <location evidence="3">Cell membrane</location>
        <topology evidence="3">Peripheral membrane protein</topology>
        <orientation evidence="3">Cytoplasmic side</orientation>
    </subcellularLocation>
</comment>
<dbReference type="PANTHER" id="PTHR10884:SF14">
    <property type="entry name" value="NADH DEHYDROGENASE [UBIQUINONE] IRON-SULFUR PROTEIN 3, MITOCHONDRIAL"/>
    <property type="match status" value="1"/>
</dbReference>
<dbReference type="EC" id="7.1.1.-" evidence="3"/>
<evidence type="ECO:0000313" key="7">
    <source>
        <dbReference type="Proteomes" id="UP001501725"/>
    </source>
</evidence>
<comment type="caution">
    <text evidence="6">The sequence shown here is derived from an EMBL/GenBank/DDBJ whole genome shotgun (WGS) entry which is preliminary data.</text>
</comment>
<feature type="region of interest" description="Disordered" evidence="4">
    <location>
        <begin position="163"/>
        <end position="187"/>
    </location>
</feature>
<keyword evidence="2 3" id="KW-0813">Transport</keyword>
<proteinExistence type="inferred from homology"/>
<gene>
    <name evidence="3" type="primary">nuoC</name>
    <name evidence="6" type="ORF">GCM10023184_31890</name>
</gene>
<evidence type="ECO:0000256" key="4">
    <source>
        <dbReference type="SAM" id="MobiDB-lite"/>
    </source>
</evidence>
<name>A0ABP8HA66_9BACT</name>
<dbReference type="InterPro" id="IPR010218">
    <property type="entry name" value="NADH_DH_suC"/>
</dbReference>
<reference evidence="7" key="1">
    <citation type="journal article" date="2019" name="Int. J. Syst. Evol. Microbiol.">
        <title>The Global Catalogue of Microorganisms (GCM) 10K type strain sequencing project: providing services to taxonomists for standard genome sequencing and annotation.</title>
        <authorList>
            <consortium name="The Broad Institute Genomics Platform"/>
            <consortium name="The Broad Institute Genome Sequencing Center for Infectious Disease"/>
            <person name="Wu L."/>
            <person name="Ma J."/>
        </authorList>
    </citation>
    <scope>NUCLEOTIDE SEQUENCE [LARGE SCALE GENOMIC DNA]</scope>
    <source>
        <strain evidence="7">JCM 17919</strain>
    </source>
</reference>
<comment type="catalytic activity">
    <reaction evidence="3">
        <text>a quinone + NADH + 5 H(+)(in) = a quinol + NAD(+) + 4 H(+)(out)</text>
        <dbReference type="Rhea" id="RHEA:57888"/>
        <dbReference type="ChEBI" id="CHEBI:15378"/>
        <dbReference type="ChEBI" id="CHEBI:24646"/>
        <dbReference type="ChEBI" id="CHEBI:57540"/>
        <dbReference type="ChEBI" id="CHEBI:57945"/>
        <dbReference type="ChEBI" id="CHEBI:132124"/>
    </reaction>
</comment>
<organism evidence="6 7">
    <name type="scientific">Flaviaesturariibacter amylovorans</name>
    <dbReference type="NCBI Taxonomy" id="1084520"/>
    <lineage>
        <taxon>Bacteria</taxon>
        <taxon>Pseudomonadati</taxon>
        <taxon>Bacteroidota</taxon>
        <taxon>Chitinophagia</taxon>
        <taxon>Chitinophagales</taxon>
        <taxon>Chitinophagaceae</taxon>
        <taxon>Flaviaestuariibacter</taxon>
    </lineage>
</organism>
<dbReference type="PANTHER" id="PTHR10884">
    <property type="entry name" value="NADH DEHYDROGENASE UBIQUINONE IRON-SULFUR PROTEIN 3"/>
    <property type="match status" value="1"/>
</dbReference>
<dbReference type="Proteomes" id="UP001501725">
    <property type="component" value="Unassembled WGS sequence"/>
</dbReference>
<evidence type="ECO:0000256" key="1">
    <source>
        <dbReference type="ARBA" id="ARBA00007569"/>
    </source>
</evidence>
<keyword evidence="3" id="KW-0472">Membrane</keyword>
<comment type="subunit">
    <text evidence="3">NDH-1 is composed of 14 different subunits. Subunits NuoB, C, D, E, F, and G constitute the peripheral sector of the complex.</text>
</comment>
<keyword evidence="7" id="KW-1185">Reference proteome</keyword>
<dbReference type="EMBL" id="BAABGY010000009">
    <property type="protein sequence ID" value="GAA4336537.1"/>
    <property type="molecule type" value="Genomic_DNA"/>
</dbReference>
<dbReference type="Gene3D" id="3.30.460.80">
    <property type="entry name" value="NADH:ubiquinone oxidoreductase, 30kDa subunit"/>
    <property type="match status" value="1"/>
</dbReference>
<evidence type="ECO:0000256" key="2">
    <source>
        <dbReference type="ARBA" id="ARBA00022448"/>
    </source>
</evidence>
<evidence type="ECO:0000256" key="3">
    <source>
        <dbReference type="HAMAP-Rule" id="MF_01357"/>
    </source>
</evidence>
<protein>
    <recommendedName>
        <fullName evidence="3">NADH-quinone oxidoreductase subunit C</fullName>
        <ecNumber evidence="3">7.1.1.-</ecNumber>
    </recommendedName>
    <alternativeName>
        <fullName evidence="3">NADH dehydrogenase I subunit C</fullName>
    </alternativeName>
    <alternativeName>
        <fullName evidence="3">NDH-1 subunit C</fullName>
    </alternativeName>
</protein>
<sequence length="187" mass="21720">MSNEHVQQLLQERFGESVKAFEEPYGMLTFEVDREQNVEVLRFLFENGFQFLTDVTAVHYPAYAGRELCVVYHLHNLVDNCRLRFKAYAPISQPDINSATAVFESANWQEREAYDFFGVNFVGHPNLKRIQNVDEMDYFPMRKEFPLEDQTRVDKDDEMFGRGGSFDFGNRKEDGSPTPRTIPAGNE</sequence>
<comment type="similarity">
    <text evidence="1 3">Belongs to the complex I 30 kDa subunit family.</text>
</comment>
<dbReference type="SUPFAM" id="SSF143243">
    <property type="entry name" value="Nqo5-like"/>
    <property type="match status" value="1"/>
</dbReference>
<keyword evidence="3" id="KW-1278">Translocase</keyword>